<dbReference type="PANTHER" id="PTHR33395">
    <property type="entry name" value="TRANSCRIPTASE, PUTATIVE-RELATED-RELATED"/>
    <property type="match status" value="1"/>
</dbReference>
<proteinExistence type="predicted"/>
<protein>
    <submittedName>
        <fullName evidence="2">Uncharacterized protein LOC136080128</fullName>
    </submittedName>
</protein>
<evidence type="ECO:0000313" key="1">
    <source>
        <dbReference type="Proteomes" id="UP001652625"/>
    </source>
</evidence>
<keyword evidence="1" id="KW-1185">Reference proteome</keyword>
<dbReference type="GeneID" id="136080128"/>
<organism evidence="1 2">
    <name type="scientific">Hydra vulgaris</name>
    <name type="common">Hydra</name>
    <name type="synonym">Hydra attenuata</name>
    <dbReference type="NCBI Taxonomy" id="6087"/>
    <lineage>
        <taxon>Eukaryota</taxon>
        <taxon>Metazoa</taxon>
        <taxon>Cnidaria</taxon>
        <taxon>Hydrozoa</taxon>
        <taxon>Hydroidolina</taxon>
        <taxon>Anthoathecata</taxon>
        <taxon>Aplanulata</taxon>
        <taxon>Hydridae</taxon>
        <taxon>Hydra</taxon>
    </lineage>
</organism>
<dbReference type="Proteomes" id="UP001652625">
    <property type="component" value="Chromosome 05"/>
</dbReference>
<accession>A0ABM4BUF7</accession>
<gene>
    <name evidence="2" type="primary">LOC136080128</name>
</gene>
<sequence>MSRIIKTTNDGKKSINCNSLPKKLIINNCKIVNESLIAQSFNHAFVNSGVNLASKIKFNKSDFKSYRTANNAIIENNKLTEKELLNAASNLKPNKGLGVDDVCSNVLIKSISNLKFPLMHIFTLSLEQGIFPDKLKLARVVPVFKSGDDTSISNYRPISILPCLSKLLEYIM</sequence>
<dbReference type="PANTHER" id="PTHR33395:SF22">
    <property type="entry name" value="REVERSE TRANSCRIPTASE DOMAIN-CONTAINING PROTEIN"/>
    <property type="match status" value="1"/>
</dbReference>
<reference evidence="2" key="1">
    <citation type="submission" date="2025-08" db="UniProtKB">
        <authorList>
            <consortium name="RefSeq"/>
        </authorList>
    </citation>
    <scope>IDENTIFICATION</scope>
</reference>
<evidence type="ECO:0000313" key="2">
    <source>
        <dbReference type="RefSeq" id="XP_065652810.1"/>
    </source>
</evidence>
<name>A0ABM4BUF7_HYDVU</name>
<dbReference type="RefSeq" id="XP_065652810.1">
    <property type="nucleotide sequence ID" value="XM_065796738.1"/>
</dbReference>